<dbReference type="EMBL" id="KX859079">
    <property type="protein sequence ID" value="ARX71392.1"/>
    <property type="molecule type" value="Genomic_DNA"/>
</dbReference>
<keyword evidence="5" id="KW-1185">Reference proteome</keyword>
<evidence type="ECO:0000313" key="2">
    <source>
        <dbReference type="EMBL" id="ARX71392.1"/>
    </source>
</evidence>
<reference evidence="1 5" key="1">
    <citation type="journal article" date="2014" name="BMC Genomics">
        <title>Genome sequence of Erinnyis ello granulovirus (ErelGV), a natural cassava hornworm pesticide and the first sequenced sphingid-infecting betabaculovirus.</title>
        <authorList>
            <person name="Ardisson-Araujo D.M."/>
            <person name="de Melo F.L."/>
            <person name="Andrade M.D."/>
            <person name="Sihler W."/>
            <person name="Bao S.N."/>
            <person name="Ribeiro B.M."/>
            <person name="de Souza M.L."/>
        </authorList>
    </citation>
    <scope>NUCLEOTIDE SEQUENCE [LARGE SCALE GENOMIC DNA]</scope>
    <source>
        <strain evidence="1">S86</strain>
    </source>
</reference>
<evidence type="ECO:0000313" key="1">
    <source>
        <dbReference type="EMBL" id="AIS92053.1"/>
    </source>
</evidence>
<name>A0A097DAP4_9BBAC</name>
<accession>A0A097DAP4</accession>
<sequence length="63" mass="7563">MIRFILYKFHDTTYVTTDNTNRPHNLLIKTSRGSCVTCFATHFCKTFCNIFLQIMNMSFFHKY</sequence>
<gene>
    <name evidence="2" type="ORF">EREL_053</name>
</gene>
<dbReference type="KEGG" id="vg:20712734"/>
<dbReference type="EMBL" id="KX859081">
    <property type="protein sequence ID" value="ARX71652.1"/>
    <property type="molecule type" value="Genomic_DNA"/>
</dbReference>
<dbReference type="RefSeq" id="YP_009091892.1">
    <property type="nucleotide sequence ID" value="NC_025257.1"/>
</dbReference>
<organism evidence="1 5">
    <name type="scientific">Erinnyis ello granulovirus</name>
    <dbReference type="NCBI Taxonomy" id="307444"/>
    <lineage>
        <taxon>Viruses</taxon>
        <taxon>Viruses incertae sedis</taxon>
        <taxon>Naldaviricetes</taxon>
        <taxon>Lefavirales</taxon>
        <taxon>Baculoviridae</taxon>
        <taxon>Betabaculovirus</taxon>
        <taxon>Betabaculovirus erellonis</taxon>
    </lineage>
</organism>
<proteinExistence type="predicted"/>
<protein>
    <submittedName>
        <fullName evidence="1">Uncharacterized protein</fullName>
    </submittedName>
</protein>
<reference evidence="1" key="2">
    <citation type="submission" date="2014-02" db="EMBL/GenBank/DDBJ databases">
        <authorList>
            <person name="Ardisson-Araujo D.M.P."/>
            <person name="Melo F.L."/>
            <person name="Andrade M.S."/>
            <person name="Sihler W."/>
            <person name="Bao S.N."/>
            <person name="Ribeiro B.M."/>
            <person name="Souza M.L."/>
        </authorList>
    </citation>
    <scope>NUCLEOTIDE SEQUENCE</scope>
    <source>
        <strain evidence="1">S86</strain>
    </source>
</reference>
<evidence type="ECO:0000313" key="4">
    <source>
        <dbReference type="EMBL" id="ARX71782.1"/>
    </source>
</evidence>
<dbReference type="EMBL" id="KJ406702">
    <property type="protein sequence ID" value="AIS92053.1"/>
    <property type="molecule type" value="Genomic_DNA"/>
</dbReference>
<reference evidence="2" key="3">
    <citation type="submission" date="2016-09" db="EMBL/GenBank/DDBJ databases">
        <title>Genome-wide Diversity of Wild Populations of Erinnyis ello granulovirus (ErelGV).</title>
        <authorList>
            <person name="Brito A.F."/>
            <person name="Melo F.L."/>
            <person name="Ardisson-Araujo D.M.P."/>
            <person name="Sihler W."/>
            <person name="Souza M.L."/>
            <person name="Ribeiro B.M."/>
        </authorList>
    </citation>
    <scope>NUCLEOTIDE SEQUENCE</scope>
    <source>
        <strain evidence="4">ErelGV-00</strain>
        <strain evidence="2">ErelGV-94</strain>
        <strain evidence="3">ErelGV-99</strain>
    </source>
</reference>
<evidence type="ECO:0000313" key="5">
    <source>
        <dbReference type="Proteomes" id="UP000201628"/>
    </source>
</evidence>
<evidence type="ECO:0000313" key="3">
    <source>
        <dbReference type="EMBL" id="ARX71652.1"/>
    </source>
</evidence>
<dbReference type="EMBL" id="KX859082">
    <property type="protein sequence ID" value="ARX71782.1"/>
    <property type="molecule type" value="Genomic_DNA"/>
</dbReference>
<dbReference type="Proteomes" id="UP000201628">
    <property type="component" value="Segment"/>
</dbReference>